<protein>
    <submittedName>
        <fullName evidence="1">Uncharacterized protein</fullName>
    </submittedName>
</protein>
<dbReference type="AlphaFoldDB" id="A0A6C0LND2"/>
<accession>A0A6C0LND2</accession>
<name>A0A6C0LND2_9ZZZZ</name>
<sequence length="182" mass="21910">MNTFLLHKIQHKIKYNKITHWFHTCIEGKDHEGTPAETIMEMNDLFIDLLKTKHLNLGISEKLFRRSMCSALCTMKLYKDVNIYRTRPNSVYPAEWNRDVETMWQEWLDVRCFKNWNAFWARLPVRTWEEDLPGWRKGIESILLSYVQREIGVLVDADIIVEDEQGEYVDSNQYEYDADRWE</sequence>
<dbReference type="EMBL" id="MN740533">
    <property type="protein sequence ID" value="QHU31870.1"/>
    <property type="molecule type" value="Genomic_DNA"/>
</dbReference>
<organism evidence="1">
    <name type="scientific">viral metagenome</name>
    <dbReference type="NCBI Taxonomy" id="1070528"/>
    <lineage>
        <taxon>unclassified sequences</taxon>
        <taxon>metagenomes</taxon>
        <taxon>organismal metagenomes</taxon>
    </lineage>
</organism>
<reference evidence="1" key="1">
    <citation type="journal article" date="2020" name="Nature">
        <title>Giant virus diversity and host interactions through global metagenomics.</title>
        <authorList>
            <person name="Schulz F."/>
            <person name="Roux S."/>
            <person name="Paez-Espino D."/>
            <person name="Jungbluth S."/>
            <person name="Walsh D.A."/>
            <person name="Denef V.J."/>
            <person name="McMahon K.D."/>
            <person name="Konstantinidis K.T."/>
            <person name="Eloe-Fadrosh E.A."/>
            <person name="Kyrpides N.C."/>
            <person name="Woyke T."/>
        </authorList>
    </citation>
    <scope>NUCLEOTIDE SEQUENCE</scope>
    <source>
        <strain evidence="1">GVMAG-M-3300027963-41</strain>
    </source>
</reference>
<evidence type="ECO:0000313" key="1">
    <source>
        <dbReference type="EMBL" id="QHU31870.1"/>
    </source>
</evidence>
<proteinExistence type="predicted"/>